<protein>
    <submittedName>
        <fullName evidence="1">YjfK family protein</fullName>
    </submittedName>
</protein>
<sequence length="220" mass="23963">MGVIKRWLGLEAPVRGTRPAPAATAAGPLELGPGRMVCLDPSLKLLLAGHSHVVLPGDEKVWARGHIDLGQGMGINRYYLDDEDYFVQVVMNGPGADDIEEIILFGYFAATPVASQAELLRLTGPQSPIGLPTYEHDGEVFMRQWGSEAGQTEFVPLEEFVTSPEASYRVEHLAMLYAREVGLANRREFLLFSVEEDEAGNVSLTTAVGVSLQPTDIKVL</sequence>
<reference evidence="1 2" key="1">
    <citation type="journal article" date="2020" name="Insects">
        <title>Bacteria Belonging to Pseudomonas typographi sp. nov. from the Bark Beetle Ips typographus Have Genomic Potential to Aid in the Host Ecology.</title>
        <authorList>
            <person name="Peral-Aranega E."/>
            <person name="Saati-Santamaria Z."/>
            <person name="Kolarik M."/>
            <person name="Rivas R."/>
            <person name="Garcia-Fraile P."/>
        </authorList>
    </citation>
    <scope>NUCLEOTIDE SEQUENCE [LARGE SCALE GENOMIC DNA]</scope>
    <source>
        <strain evidence="1 2">CA3A</strain>
    </source>
</reference>
<keyword evidence="2" id="KW-1185">Reference proteome</keyword>
<comment type="caution">
    <text evidence="1">The sequence shown here is derived from an EMBL/GenBank/DDBJ whole genome shotgun (WGS) entry which is preliminary data.</text>
</comment>
<dbReference type="EMBL" id="JAAOCA010000011">
    <property type="protein sequence ID" value="MBD1599211.1"/>
    <property type="molecule type" value="Genomic_DNA"/>
</dbReference>
<dbReference type="Proteomes" id="UP000805841">
    <property type="component" value="Unassembled WGS sequence"/>
</dbReference>
<evidence type="ECO:0000313" key="1">
    <source>
        <dbReference type="EMBL" id="MBD1599211.1"/>
    </source>
</evidence>
<dbReference type="RefSeq" id="WP_190420303.1">
    <property type="nucleotide sequence ID" value="NZ_JAAOCA010000011.1"/>
</dbReference>
<organism evidence="1 2">
    <name type="scientific">Pseudomonas typographi</name>
    <dbReference type="NCBI Taxonomy" id="2715964"/>
    <lineage>
        <taxon>Bacteria</taxon>
        <taxon>Pseudomonadati</taxon>
        <taxon>Pseudomonadota</taxon>
        <taxon>Gammaproteobacteria</taxon>
        <taxon>Pseudomonadales</taxon>
        <taxon>Pseudomonadaceae</taxon>
        <taxon>Pseudomonas</taxon>
    </lineage>
</organism>
<accession>A0ABR7Z1M2</accession>
<name>A0ABR7Z1M2_9PSED</name>
<dbReference type="Pfam" id="PF10679">
    <property type="entry name" value="DUF2491"/>
    <property type="match status" value="1"/>
</dbReference>
<evidence type="ECO:0000313" key="2">
    <source>
        <dbReference type="Proteomes" id="UP000805841"/>
    </source>
</evidence>
<dbReference type="InterPro" id="IPR019621">
    <property type="entry name" value="DUF2491"/>
</dbReference>
<proteinExistence type="predicted"/>
<gene>
    <name evidence="1" type="ORF">HAQ05_10925</name>
</gene>